<name>A0A5B8IQ16_9VIRU</name>
<dbReference type="EMBL" id="MK250087">
    <property type="protein sequence ID" value="QDY52054.1"/>
    <property type="molecule type" value="Genomic_DNA"/>
</dbReference>
<evidence type="ECO:0000313" key="1">
    <source>
        <dbReference type="EMBL" id="QDY52054.1"/>
    </source>
</evidence>
<accession>A0A5B8IQ16</accession>
<organism evidence="1">
    <name type="scientific">Mimiviridae sp. ChoanoV1</name>
    <dbReference type="NCBI Taxonomy" id="2596887"/>
    <lineage>
        <taxon>Viruses</taxon>
        <taxon>Varidnaviria</taxon>
        <taxon>Bamfordvirae</taxon>
        <taxon>Nucleocytoviricota</taxon>
        <taxon>Megaviricetes</taxon>
        <taxon>Imitervirales</taxon>
        <taxon>Schizomimiviridae</taxon>
    </lineage>
</organism>
<protein>
    <submittedName>
        <fullName evidence="1">Uncharacterized protein</fullName>
    </submittedName>
</protein>
<gene>
    <name evidence="1" type="ORF">3_33</name>
</gene>
<reference evidence="1" key="1">
    <citation type="submission" date="2018-11" db="EMBL/GenBank/DDBJ databases">
        <title>A distinct lineage of giant viruses engineers rhodopsin photosystems in predatory marine eukaryotes.</title>
        <authorList>
            <person name="Needham D.M."/>
            <person name="Yoshizawa S."/>
            <person name="Hosaka T."/>
            <person name="Poirier C."/>
            <person name="Choi C.-J."/>
            <person name="Hehenberger E."/>
            <person name="Irwin N.A.T."/>
            <person name="Wilken S."/>
            <person name="Yung C.-M."/>
            <person name="Bachy C."/>
            <person name="Kurihara R."/>
            <person name="Nakajima Y."/>
            <person name="Kojima K."/>
            <person name="Kimura-Someya T."/>
            <person name="Leonard G."/>
            <person name="Malmstrom R.R."/>
            <person name="Mende D."/>
            <person name="Olson D.K."/>
            <person name="Sudo Y."/>
            <person name="Sudek S."/>
            <person name="Richards T.A."/>
            <person name="DeLong E.F."/>
            <person name="Keeling P.J."/>
            <person name="Santoro A.E."/>
            <person name="Shirouzu M."/>
            <person name="Iwasaki W."/>
            <person name="Worden A.Z."/>
        </authorList>
    </citation>
    <scope>NUCLEOTIDE SEQUENCE</scope>
</reference>
<proteinExistence type="predicted"/>
<sequence>MEENYKKIIRYFNYQKIKVNIEMLKEIKDLINNNKQDLNNISFNSLKRISRLRDILQDIKGYEYYIFIIETLPNYLLKNIFRIISYKWTRQINVDKLNLKKISYDINQIEQTKNIKDLFILELENQNNQNYTNFCISSINEFFI</sequence>